<dbReference type="EMBL" id="CACVKT020000543">
    <property type="protein sequence ID" value="CAC5360066.1"/>
    <property type="molecule type" value="Genomic_DNA"/>
</dbReference>
<evidence type="ECO:0008006" key="3">
    <source>
        <dbReference type="Google" id="ProtNLM"/>
    </source>
</evidence>
<dbReference type="AlphaFoldDB" id="A0A6J8A2D6"/>
<proteinExistence type="predicted"/>
<accession>A0A6J8A2D6</accession>
<organism evidence="1 2">
    <name type="scientific">Mytilus coruscus</name>
    <name type="common">Sea mussel</name>
    <dbReference type="NCBI Taxonomy" id="42192"/>
    <lineage>
        <taxon>Eukaryota</taxon>
        <taxon>Metazoa</taxon>
        <taxon>Spiralia</taxon>
        <taxon>Lophotrochozoa</taxon>
        <taxon>Mollusca</taxon>
        <taxon>Bivalvia</taxon>
        <taxon>Autobranchia</taxon>
        <taxon>Pteriomorphia</taxon>
        <taxon>Mytilida</taxon>
        <taxon>Mytiloidea</taxon>
        <taxon>Mytilidae</taxon>
        <taxon>Mytilinae</taxon>
        <taxon>Mytilus</taxon>
    </lineage>
</organism>
<sequence>MHISLTKTKHTWFQARNKCSLIGNEHTNINISTVNSDPIWTGDSARYLPWVEYLGDYLEKPCNTYPAKCQGDKTAFCGSGNPSFISDAFSIYQKERLDNGNCLAVDRQIDSLYYVARNCSMKYFQICLNGSVHQQNNMENRIWIDSFNICFPSYMLSRYSLVYNANFTRIGTYCYLILDDGFRAHGNQPEVTIHWIGSKLVKELATEIVPILKSSLKTSIETGDVSCDWRNANVSPVSTKGERYRTIDQDL</sequence>
<reference evidence="1 2" key="1">
    <citation type="submission" date="2020-06" db="EMBL/GenBank/DDBJ databases">
        <authorList>
            <person name="Li R."/>
            <person name="Bekaert M."/>
        </authorList>
    </citation>
    <scope>NUCLEOTIDE SEQUENCE [LARGE SCALE GENOMIC DNA]</scope>
    <source>
        <strain evidence="2">wild</strain>
    </source>
</reference>
<evidence type="ECO:0000313" key="2">
    <source>
        <dbReference type="Proteomes" id="UP000507470"/>
    </source>
</evidence>
<dbReference type="Proteomes" id="UP000507470">
    <property type="component" value="Unassembled WGS sequence"/>
</dbReference>
<name>A0A6J8A2D6_MYTCO</name>
<keyword evidence="2" id="KW-1185">Reference proteome</keyword>
<gene>
    <name evidence="1" type="ORF">MCOR_2673</name>
</gene>
<evidence type="ECO:0000313" key="1">
    <source>
        <dbReference type="EMBL" id="CAC5360066.1"/>
    </source>
</evidence>
<protein>
    <recommendedName>
        <fullName evidence="3">C-type lectin domain-containing protein</fullName>
    </recommendedName>
</protein>